<dbReference type="STRING" id="1908205.BKG60_04800"/>
<feature type="region of interest" description="Disordered" evidence="1">
    <location>
        <begin position="137"/>
        <end position="161"/>
    </location>
</feature>
<dbReference type="EMBL" id="MLHV01000029">
    <property type="protein sequence ID" value="OHT92422.1"/>
    <property type="molecule type" value="Genomic_DNA"/>
</dbReference>
<dbReference type="Proteomes" id="UP000179636">
    <property type="component" value="Unassembled WGS sequence"/>
</dbReference>
<keyword evidence="3" id="KW-1185">Reference proteome</keyword>
<protein>
    <submittedName>
        <fullName evidence="2">Uncharacterized protein</fullName>
    </submittedName>
</protein>
<organism evidence="2 3">
    <name type="scientific">Mycobacterium syngnathidarum</name>
    <dbReference type="NCBI Taxonomy" id="1908205"/>
    <lineage>
        <taxon>Bacteria</taxon>
        <taxon>Bacillati</taxon>
        <taxon>Actinomycetota</taxon>
        <taxon>Actinomycetes</taxon>
        <taxon>Mycobacteriales</taxon>
        <taxon>Mycobacteriaceae</taxon>
        <taxon>Mycobacterium</taxon>
    </lineage>
</organism>
<feature type="region of interest" description="Disordered" evidence="1">
    <location>
        <begin position="195"/>
        <end position="217"/>
    </location>
</feature>
<evidence type="ECO:0000313" key="3">
    <source>
        <dbReference type="Proteomes" id="UP000179636"/>
    </source>
</evidence>
<comment type="caution">
    <text evidence="2">The sequence shown here is derived from an EMBL/GenBank/DDBJ whole genome shotgun (WGS) entry which is preliminary data.</text>
</comment>
<reference evidence="2 3" key="1">
    <citation type="submission" date="2016-10" db="EMBL/GenBank/DDBJ databases">
        <title>Evaluation of Human, Animal and Environmental Mycobacterium chelonae Isolates by Core Genome Phylogenomic Analysis, Targeted Gene Comparison, and Anti-microbial Susceptibility Patterns: A Tale of Mistaken Identities.</title>
        <authorList>
            <person name="Fogelson S.B."/>
            <person name="Camus A.C."/>
            <person name="Lorenz W."/>
            <person name="Vasireddy R."/>
            <person name="Vasireddy S."/>
            <person name="Smith T."/>
            <person name="Brown-Elliott B.A."/>
            <person name="Wallace R.J.Jr."/>
            <person name="Hasan N.A."/>
            <person name="Reischl U."/>
            <person name="Sanchez S."/>
        </authorList>
    </citation>
    <scope>NUCLEOTIDE SEQUENCE [LARGE SCALE GENOMIC DNA]</scope>
    <source>
        <strain evidence="2 3">24999</strain>
    </source>
</reference>
<name>A0A1S1JWV1_9MYCO</name>
<sequence>MSVCDACDGQDHGEFEPLKFSGLYREWLCGICRSVLLDQPMDSAGDPATRLMTTPAAAERRTLTVADQNPARTDDNGTTWYRPSFEGPAPPKMWGWTSDPTHAHPDYAAAATACVLPADVTAEDRAAVLEFANHLEREPRNRGTAQHPLPNPSEVSESAPGNGCDHATDEGCYRCCSDCNYDTHTCRGCGEPYKHGHAPRCKDCEPSTADPVTKGTN</sequence>
<dbReference type="AlphaFoldDB" id="A0A1S1JWV1"/>
<evidence type="ECO:0000313" key="2">
    <source>
        <dbReference type="EMBL" id="OHT92422.1"/>
    </source>
</evidence>
<accession>A0A1S1JWV1</accession>
<gene>
    <name evidence="2" type="ORF">BKG61_24005</name>
</gene>
<evidence type="ECO:0000256" key="1">
    <source>
        <dbReference type="SAM" id="MobiDB-lite"/>
    </source>
</evidence>
<proteinExistence type="predicted"/>